<accession>A0ABQ9HAX4</accession>
<reference evidence="2 3" key="1">
    <citation type="submission" date="2023-02" db="EMBL/GenBank/DDBJ databases">
        <title>LHISI_Scaffold_Assembly.</title>
        <authorList>
            <person name="Stuart O.P."/>
            <person name="Cleave R."/>
            <person name="Magrath M.J.L."/>
            <person name="Mikheyev A.S."/>
        </authorList>
    </citation>
    <scope>NUCLEOTIDE SEQUENCE [LARGE SCALE GENOMIC DNA]</scope>
    <source>
        <strain evidence="2">Daus_M_001</strain>
        <tissue evidence="2">Leg muscle</tissue>
    </source>
</reference>
<evidence type="ECO:0000256" key="1">
    <source>
        <dbReference type="SAM" id="MobiDB-lite"/>
    </source>
</evidence>
<evidence type="ECO:0000313" key="3">
    <source>
        <dbReference type="Proteomes" id="UP001159363"/>
    </source>
</evidence>
<gene>
    <name evidence="2" type="ORF">PR048_017901</name>
</gene>
<name>A0ABQ9HAX4_9NEOP</name>
<sequence>MICQEVWTEYLSLMCVCKLLPLYTHTHTTRLYICVTSVASGVASGPLPPNRAVLYSRRHGDDPGFSQVGILPDNADGQRIFSGISRFTRPCALPLLHTQPRLTLMGSQNIDFNCRTDLFIPWLPKLPNITLLLKDLGLNPAQLCNCLYPHADGAAVVERLDCSPPTKANQAQSPAGSHPSFRKCESCRTMPLVSGFSRGSPVSPALVMRPGAAPVSLHFTLICSQGLVVKSRQKVRKPYQSNTSKYRSKEAACTPNSRRTRHQNGGTDHRHVTTLFTNQRLCWTEGFTSVRLLTSSRDHGGRVVSLLASNQDDPCSLPSHVTPGFSHVGIVPDGVAGRWVFSGISCCPPFHSGAAPYSYQSSLSALKTSVARPTPHDSPDKTVGARLARQNLIPVARLFVIPGSSSDDSKCLRGLCNCASKIKERGNDVDDRYTHA</sequence>
<dbReference type="EMBL" id="JARBHB010000006">
    <property type="protein sequence ID" value="KAJ8881420.1"/>
    <property type="molecule type" value="Genomic_DNA"/>
</dbReference>
<protein>
    <submittedName>
        <fullName evidence="2">Uncharacterized protein</fullName>
    </submittedName>
</protein>
<keyword evidence="3" id="KW-1185">Reference proteome</keyword>
<feature type="region of interest" description="Disordered" evidence="1">
    <location>
        <begin position="234"/>
        <end position="269"/>
    </location>
</feature>
<dbReference type="Proteomes" id="UP001159363">
    <property type="component" value="Chromosome 5"/>
</dbReference>
<evidence type="ECO:0000313" key="2">
    <source>
        <dbReference type="EMBL" id="KAJ8881420.1"/>
    </source>
</evidence>
<comment type="caution">
    <text evidence="2">The sequence shown here is derived from an EMBL/GenBank/DDBJ whole genome shotgun (WGS) entry which is preliminary data.</text>
</comment>
<organism evidence="2 3">
    <name type="scientific">Dryococelus australis</name>
    <dbReference type="NCBI Taxonomy" id="614101"/>
    <lineage>
        <taxon>Eukaryota</taxon>
        <taxon>Metazoa</taxon>
        <taxon>Ecdysozoa</taxon>
        <taxon>Arthropoda</taxon>
        <taxon>Hexapoda</taxon>
        <taxon>Insecta</taxon>
        <taxon>Pterygota</taxon>
        <taxon>Neoptera</taxon>
        <taxon>Polyneoptera</taxon>
        <taxon>Phasmatodea</taxon>
        <taxon>Verophasmatodea</taxon>
        <taxon>Anareolatae</taxon>
        <taxon>Phasmatidae</taxon>
        <taxon>Eurycanthinae</taxon>
        <taxon>Dryococelus</taxon>
    </lineage>
</organism>
<proteinExistence type="predicted"/>